<proteinExistence type="predicted"/>
<dbReference type="RefSeq" id="WP_379526129.1">
    <property type="nucleotide sequence ID" value="NZ_JBHSBI010000001.1"/>
</dbReference>
<comment type="caution">
    <text evidence="1">The sequence shown here is derived from an EMBL/GenBank/DDBJ whole genome shotgun (WGS) entry which is preliminary data.</text>
</comment>
<dbReference type="EMBL" id="JBHSBI010000001">
    <property type="protein sequence ID" value="MFC4005963.1"/>
    <property type="molecule type" value="Genomic_DNA"/>
</dbReference>
<sequence>MTVNCAVWKSGPYPMALTEHVVPKGARVTVTGQVGVWGGHPNRPVRWSIGLYTK</sequence>
<keyword evidence="2" id="KW-1185">Reference proteome</keyword>
<reference evidence="2" key="1">
    <citation type="journal article" date="2019" name="Int. J. Syst. Evol. Microbiol.">
        <title>The Global Catalogue of Microorganisms (GCM) 10K type strain sequencing project: providing services to taxonomists for standard genome sequencing and annotation.</title>
        <authorList>
            <consortium name="The Broad Institute Genomics Platform"/>
            <consortium name="The Broad Institute Genome Sequencing Center for Infectious Disease"/>
            <person name="Wu L."/>
            <person name="Ma J."/>
        </authorList>
    </citation>
    <scope>NUCLEOTIDE SEQUENCE [LARGE SCALE GENOMIC DNA]</scope>
    <source>
        <strain evidence="2">TBRC 1276</strain>
    </source>
</reference>
<evidence type="ECO:0000313" key="2">
    <source>
        <dbReference type="Proteomes" id="UP001595851"/>
    </source>
</evidence>
<protein>
    <submittedName>
        <fullName evidence="1">Uncharacterized protein</fullName>
    </submittedName>
</protein>
<organism evidence="1 2">
    <name type="scientific">Nonomuraea purpurea</name>
    <dbReference type="NCBI Taxonomy" id="1849276"/>
    <lineage>
        <taxon>Bacteria</taxon>
        <taxon>Bacillati</taxon>
        <taxon>Actinomycetota</taxon>
        <taxon>Actinomycetes</taxon>
        <taxon>Streptosporangiales</taxon>
        <taxon>Streptosporangiaceae</taxon>
        <taxon>Nonomuraea</taxon>
    </lineage>
</organism>
<name>A0ABV8G0B8_9ACTN</name>
<dbReference type="Proteomes" id="UP001595851">
    <property type="component" value="Unassembled WGS sequence"/>
</dbReference>
<gene>
    <name evidence="1" type="ORF">ACFOY2_01925</name>
</gene>
<evidence type="ECO:0000313" key="1">
    <source>
        <dbReference type="EMBL" id="MFC4005963.1"/>
    </source>
</evidence>
<accession>A0ABV8G0B8</accession>